<feature type="domain" description="UBZ4-type" evidence="12">
    <location>
        <begin position="4"/>
        <end position="32"/>
    </location>
</feature>
<keyword evidence="8" id="KW-0067">ATP-binding</keyword>
<dbReference type="FunFam" id="1.20.272.10:FF:000001">
    <property type="entry name" value="Putative AAA family ATPase"/>
    <property type="match status" value="1"/>
</dbReference>
<comment type="caution">
    <text evidence="13">The sequence shown here is derived from an EMBL/GenBank/DDBJ whole genome shotgun (WGS) entry which is preliminary data.</text>
</comment>
<dbReference type="EMBL" id="NBII01000008">
    <property type="protein sequence ID" value="PAV16463.1"/>
    <property type="molecule type" value="Genomic_DNA"/>
</dbReference>
<dbReference type="SMART" id="SM00382">
    <property type="entry name" value="AAA"/>
    <property type="match status" value="1"/>
</dbReference>
<dbReference type="FunCoup" id="A0A286UA55">
    <property type="interactions" value="604"/>
</dbReference>
<dbReference type="GO" id="GO:0005524">
    <property type="term" value="F:ATP binding"/>
    <property type="evidence" value="ECO:0007669"/>
    <property type="project" value="UniProtKB-KW"/>
</dbReference>
<dbReference type="Pfam" id="PF00004">
    <property type="entry name" value="AAA"/>
    <property type="match status" value="1"/>
</dbReference>
<dbReference type="SUPFAM" id="SSF52540">
    <property type="entry name" value="P-loop containing nucleoside triphosphate hydrolases"/>
    <property type="match status" value="1"/>
</dbReference>
<sequence length="623" mass="67879">MSPNVICPICSRPVPERDINEHLDSGCSEVISSRTPIKPTASTGNKTSISKSSSKSKQDNVPLAPIFGKPGPSQTQVSSSYDASVSTPSRASSSKRQSDALFFEPSTSHNQISTSYGQGSSNKRAKTSTSNLENAQPLAERLRPQSLNDFVGQPHLTGPNSLLRHLLESGRNMGSIVFWGPPGCGKTTLARLLANKSGAVFKELSATGSGINDVRKVFEEAKGLLAMTGRKTILFLDEIHRFNKAQQVQQGHIQLIGATTENPSFRVNGALLSRCRVFVLERLTDDDIKEIITRAIARIDPSSGKIDNIYPEEAILSDDTIPSSEISTNLPSSQPGSSQTTSVTLLNSSPSSDTLPFPTYPQITSKVFNALISLSTGDARTALSLLSLALSAPPDTPTSSLIESLRTSVINGYDRTGDAHYDLISALHKSVRGSAGSAALYWLARMLKAGEDPLYIARRMVVCASEDIGLADSQALPLAMATYQACQVIGMPECRIHLAHLVSYLSEAPKSTRSLRAYKRAEAAAEQDMTLPVPLPLRNAPTRLMADLGYAEGYRYNPDYKHPVYNQYLPNQFKNETFLLKEGDLSDREWNEEALKVWEAQLNDGKEWEGRKDLCNEDIMTDN</sequence>
<feature type="compositionally biased region" description="Low complexity" evidence="11">
    <location>
        <begin position="84"/>
        <end position="95"/>
    </location>
</feature>
<dbReference type="GO" id="GO:0005634">
    <property type="term" value="C:nucleus"/>
    <property type="evidence" value="ECO:0007669"/>
    <property type="project" value="TreeGrafter"/>
</dbReference>
<dbReference type="OrthoDB" id="10265467at2759"/>
<keyword evidence="2" id="KW-0235">DNA replication</keyword>
<accession>A0A286UA55</accession>
<evidence type="ECO:0000256" key="8">
    <source>
        <dbReference type="ARBA" id="ARBA00022840"/>
    </source>
</evidence>
<dbReference type="InterPro" id="IPR006642">
    <property type="entry name" value="Rad18_UBZ4"/>
</dbReference>
<dbReference type="PANTHER" id="PTHR13779">
    <property type="entry name" value="WERNER HELICASE-INTERACTING PROTEIN 1 FAMILY MEMBER"/>
    <property type="match status" value="1"/>
</dbReference>
<dbReference type="GO" id="GO:0008270">
    <property type="term" value="F:zinc ion binding"/>
    <property type="evidence" value="ECO:0007669"/>
    <property type="project" value="UniProtKB-KW"/>
</dbReference>
<dbReference type="SMART" id="SM00734">
    <property type="entry name" value="ZnF_Rad18"/>
    <property type="match status" value="1"/>
</dbReference>
<feature type="compositionally biased region" description="Polar residues" evidence="11">
    <location>
        <begin position="72"/>
        <end position="83"/>
    </location>
</feature>
<keyword evidence="14" id="KW-1185">Reference proteome</keyword>
<keyword evidence="4" id="KW-0547">Nucleotide-binding</keyword>
<reference evidence="13 14" key="1">
    <citation type="journal article" date="2017" name="Mol. Ecol.">
        <title>Comparative and population genomic landscape of Phellinus noxius: A hypervariable fungus causing root rot in trees.</title>
        <authorList>
            <person name="Chung C.L."/>
            <person name="Lee T.J."/>
            <person name="Akiba M."/>
            <person name="Lee H.H."/>
            <person name="Kuo T.H."/>
            <person name="Liu D."/>
            <person name="Ke H.M."/>
            <person name="Yokoi T."/>
            <person name="Roa M.B."/>
            <person name="Lu M.J."/>
            <person name="Chang Y.Y."/>
            <person name="Ann P.J."/>
            <person name="Tsai J.N."/>
            <person name="Chen C.Y."/>
            <person name="Tzean S.S."/>
            <person name="Ota Y."/>
            <person name="Hattori T."/>
            <person name="Sahashi N."/>
            <person name="Liou R.F."/>
            <person name="Kikuchi T."/>
            <person name="Tsai I.J."/>
        </authorList>
    </citation>
    <scope>NUCLEOTIDE SEQUENCE [LARGE SCALE GENOMIC DNA]</scope>
    <source>
        <strain evidence="13 14">FFPRI411160</strain>
    </source>
</reference>
<keyword evidence="7" id="KW-0862">Zinc</keyword>
<keyword evidence="3" id="KW-0479">Metal-binding</keyword>
<dbReference type="GO" id="GO:0016887">
    <property type="term" value="F:ATP hydrolysis activity"/>
    <property type="evidence" value="ECO:0007669"/>
    <property type="project" value="InterPro"/>
</dbReference>
<dbReference type="PROSITE" id="PS51908">
    <property type="entry name" value="ZF_UBZ4"/>
    <property type="match status" value="1"/>
</dbReference>
<proteinExistence type="inferred from homology"/>
<evidence type="ECO:0000256" key="2">
    <source>
        <dbReference type="ARBA" id="ARBA00022705"/>
    </source>
</evidence>
<keyword evidence="9 10" id="KW-0234">DNA repair</keyword>
<dbReference type="InterPro" id="IPR032423">
    <property type="entry name" value="AAA_assoc_2"/>
</dbReference>
<dbReference type="STRING" id="2282107.A0A286UA55"/>
<dbReference type="GO" id="GO:0003677">
    <property type="term" value="F:DNA binding"/>
    <property type="evidence" value="ECO:0007669"/>
    <property type="project" value="InterPro"/>
</dbReference>
<dbReference type="InterPro" id="IPR003959">
    <property type="entry name" value="ATPase_AAA_core"/>
</dbReference>
<keyword evidence="13" id="KW-0378">Hydrolase</keyword>
<dbReference type="PANTHER" id="PTHR13779:SF7">
    <property type="entry name" value="ATPASE WRNIP1"/>
    <property type="match status" value="1"/>
</dbReference>
<dbReference type="InterPro" id="IPR027417">
    <property type="entry name" value="P-loop_NTPase"/>
</dbReference>
<gene>
    <name evidence="13" type="ORF">PNOK_0808300</name>
</gene>
<evidence type="ECO:0000256" key="7">
    <source>
        <dbReference type="ARBA" id="ARBA00022833"/>
    </source>
</evidence>
<evidence type="ECO:0000256" key="11">
    <source>
        <dbReference type="SAM" id="MobiDB-lite"/>
    </source>
</evidence>
<dbReference type="InParanoid" id="A0A286UA55"/>
<protein>
    <submittedName>
        <fullName evidence="13">P-loop containing nucleoside triphosphate hydrolase</fullName>
    </submittedName>
</protein>
<name>A0A286UA55_9AGAM</name>
<evidence type="ECO:0000259" key="12">
    <source>
        <dbReference type="PROSITE" id="PS51908"/>
    </source>
</evidence>
<evidence type="ECO:0000256" key="1">
    <source>
        <dbReference type="ARBA" id="ARBA00008959"/>
    </source>
</evidence>
<feature type="compositionally biased region" description="Polar residues" evidence="11">
    <location>
        <begin position="105"/>
        <end position="134"/>
    </location>
</feature>
<feature type="region of interest" description="Disordered" evidence="11">
    <location>
        <begin position="26"/>
        <end position="135"/>
    </location>
</feature>
<feature type="compositionally biased region" description="Polar residues" evidence="11">
    <location>
        <begin position="30"/>
        <end position="45"/>
    </location>
</feature>
<dbReference type="Proteomes" id="UP000217199">
    <property type="component" value="Unassembled WGS sequence"/>
</dbReference>
<dbReference type="GO" id="GO:0006271">
    <property type="term" value="P:DNA strand elongation involved in DNA replication"/>
    <property type="evidence" value="ECO:0007669"/>
    <property type="project" value="UniProtKB-ARBA"/>
</dbReference>
<evidence type="ECO:0000256" key="5">
    <source>
        <dbReference type="ARBA" id="ARBA00022763"/>
    </source>
</evidence>
<evidence type="ECO:0000313" key="14">
    <source>
        <dbReference type="Proteomes" id="UP000217199"/>
    </source>
</evidence>
<dbReference type="GO" id="GO:0017116">
    <property type="term" value="F:single-stranded DNA helicase activity"/>
    <property type="evidence" value="ECO:0007669"/>
    <property type="project" value="TreeGrafter"/>
</dbReference>
<keyword evidence="5 10" id="KW-0227">DNA damage</keyword>
<feature type="compositionally biased region" description="Polar residues" evidence="11">
    <location>
        <begin position="343"/>
        <end position="353"/>
    </location>
</feature>
<dbReference type="GO" id="GO:0000731">
    <property type="term" value="P:DNA synthesis involved in DNA repair"/>
    <property type="evidence" value="ECO:0007669"/>
    <property type="project" value="TreeGrafter"/>
</dbReference>
<dbReference type="Gene3D" id="3.30.160.60">
    <property type="entry name" value="Classic Zinc Finger"/>
    <property type="match status" value="1"/>
</dbReference>
<dbReference type="GO" id="GO:0008047">
    <property type="term" value="F:enzyme activator activity"/>
    <property type="evidence" value="ECO:0007669"/>
    <property type="project" value="TreeGrafter"/>
</dbReference>
<dbReference type="FunFam" id="3.40.50.300:FF:000137">
    <property type="entry name" value="Replication-associated recombination protein A"/>
    <property type="match status" value="1"/>
</dbReference>
<evidence type="ECO:0000256" key="9">
    <source>
        <dbReference type="ARBA" id="ARBA00023204"/>
    </source>
</evidence>
<dbReference type="InterPro" id="IPR003593">
    <property type="entry name" value="AAA+_ATPase"/>
</dbReference>
<evidence type="ECO:0000256" key="3">
    <source>
        <dbReference type="ARBA" id="ARBA00022723"/>
    </source>
</evidence>
<dbReference type="Gene3D" id="3.40.50.300">
    <property type="entry name" value="P-loop containing nucleotide triphosphate hydrolases"/>
    <property type="match status" value="1"/>
</dbReference>
<evidence type="ECO:0000256" key="6">
    <source>
        <dbReference type="ARBA" id="ARBA00022771"/>
    </source>
</evidence>
<dbReference type="SUPFAM" id="SSF48019">
    <property type="entry name" value="post-AAA+ oligomerization domain-like"/>
    <property type="match status" value="1"/>
</dbReference>
<comment type="similarity">
    <text evidence="1">Belongs to the AAA ATPase family. RarA/MGS1/WRNIP1 subfamily.</text>
</comment>
<dbReference type="CDD" id="cd00009">
    <property type="entry name" value="AAA"/>
    <property type="match status" value="1"/>
</dbReference>
<organism evidence="13 14">
    <name type="scientific">Pyrrhoderma noxium</name>
    <dbReference type="NCBI Taxonomy" id="2282107"/>
    <lineage>
        <taxon>Eukaryota</taxon>
        <taxon>Fungi</taxon>
        <taxon>Dikarya</taxon>
        <taxon>Basidiomycota</taxon>
        <taxon>Agaricomycotina</taxon>
        <taxon>Agaricomycetes</taxon>
        <taxon>Hymenochaetales</taxon>
        <taxon>Hymenochaetaceae</taxon>
        <taxon>Pyrrhoderma</taxon>
    </lineage>
</organism>
<dbReference type="Pfam" id="PF12002">
    <property type="entry name" value="MgsA_C"/>
    <property type="match status" value="1"/>
</dbReference>
<evidence type="ECO:0000256" key="4">
    <source>
        <dbReference type="ARBA" id="ARBA00022741"/>
    </source>
</evidence>
<dbReference type="AlphaFoldDB" id="A0A286UA55"/>
<dbReference type="InterPro" id="IPR021886">
    <property type="entry name" value="MgsA_C"/>
</dbReference>
<dbReference type="Gene3D" id="1.10.3710.10">
    <property type="entry name" value="DNA polymerase III clamp loader subunits, C-terminal domain"/>
    <property type="match status" value="1"/>
</dbReference>
<evidence type="ECO:0000256" key="10">
    <source>
        <dbReference type="PROSITE-ProRule" id="PRU01256"/>
    </source>
</evidence>
<evidence type="ECO:0000313" key="13">
    <source>
        <dbReference type="EMBL" id="PAV16463.1"/>
    </source>
</evidence>
<feature type="region of interest" description="Disordered" evidence="11">
    <location>
        <begin position="322"/>
        <end position="353"/>
    </location>
</feature>
<dbReference type="Pfam" id="PF16193">
    <property type="entry name" value="AAA_assoc_2"/>
    <property type="match status" value="1"/>
</dbReference>
<dbReference type="InterPro" id="IPR008921">
    <property type="entry name" value="DNA_pol3_clamp-load_cplx_C"/>
</dbReference>
<feature type="compositionally biased region" description="Low complexity" evidence="11">
    <location>
        <begin position="331"/>
        <end position="342"/>
    </location>
</feature>
<feature type="compositionally biased region" description="Low complexity" evidence="11">
    <location>
        <begin position="46"/>
        <end position="55"/>
    </location>
</feature>
<dbReference type="InterPro" id="IPR051314">
    <property type="entry name" value="AAA_ATPase_RarA/MGS1/WRNIP1"/>
</dbReference>
<keyword evidence="6 10" id="KW-0863">Zinc-finger</keyword>
<dbReference type="Gene3D" id="1.20.272.10">
    <property type="match status" value="1"/>
</dbReference>